<dbReference type="PROSITE" id="PS51257">
    <property type="entry name" value="PROKAR_LIPOPROTEIN"/>
    <property type="match status" value="1"/>
</dbReference>
<dbReference type="SMART" id="SM01110">
    <property type="entry name" value="Cutinase"/>
    <property type="match status" value="1"/>
</dbReference>
<dbReference type="OrthoDB" id="6020543at2759"/>
<dbReference type="GO" id="GO:0052689">
    <property type="term" value="F:carboxylic ester hydrolase activity"/>
    <property type="evidence" value="ECO:0007669"/>
    <property type="project" value="UniProtKB-ARBA"/>
</dbReference>
<gene>
    <name evidence="4" type="ORF">VHEMI05942</name>
</gene>
<feature type="chain" id="PRO_5001990044" description="Carbohydrate esterase family 5 protein" evidence="3">
    <location>
        <begin position="21"/>
        <end position="233"/>
    </location>
</feature>
<dbReference type="Pfam" id="PF01083">
    <property type="entry name" value="Cutinase"/>
    <property type="match status" value="1"/>
</dbReference>
<dbReference type="HOGENOM" id="CLU_040058_4_1_1"/>
<reference evidence="4 5" key="1">
    <citation type="journal article" date="2015" name="Genome Announc.">
        <title>Draft Genome Sequence and Gene Annotation of the Entomopathogenic Fungus Verticillium hemipterigenum.</title>
        <authorList>
            <person name="Horn F."/>
            <person name="Habel A."/>
            <person name="Scharf D.H."/>
            <person name="Dworschak J."/>
            <person name="Brakhage A.A."/>
            <person name="Guthke R."/>
            <person name="Hertweck C."/>
            <person name="Linde J."/>
        </authorList>
    </citation>
    <scope>NUCLEOTIDE SEQUENCE [LARGE SCALE GENOMIC DNA]</scope>
</reference>
<evidence type="ECO:0000313" key="4">
    <source>
        <dbReference type="EMBL" id="CEJ90138.1"/>
    </source>
</evidence>
<proteinExistence type="predicted"/>
<feature type="signal peptide" evidence="3">
    <location>
        <begin position="1"/>
        <end position="20"/>
    </location>
</feature>
<keyword evidence="2" id="KW-1015">Disulfide bond</keyword>
<evidence type="ECO:0000256" key="1">
    <source>
        <dbReference type="ARBA" id="ARBA00022801"/>
    </source>
</evidence>
<evidence type="ECO:0000256" key="2">
    <source>
        <dbReference type="ARBA" id="ARBA00023157"/>
    </source>
</evidence>
<dbReference type="PANTHER" id="PTHR33630:SF9">
    <property type="entry name" value="CUTINASE 4"/>
    <property type="match status" value="1"/>
</dbReference>
<sequence length="233" mass="24029">MTVILKTLATAAALATLACAAPAPLEPRVACASGLYMIVARGSNEPAGEGRIAAVTSAVKQQVPGSSSVAVDYPASILGGTLYPESVVKGINDAKKKVQDYVAACGANSHIVLLGYSQGGNVMSDMLAGGVLKPAPLDTSYHKYIKSVVTFADPTFVANKTYDYGSNAHGKNGIFSRSGNSGEMALLDAYSSIMATYCDVHDAVCASGDSTAVHGVEVENHTQEAINFIVAHK</sequence>
<dbReference type="STRING" id="1531966.A0A0A1TI83"/>
<dbReference type="AlphaFoldDB" id="A0A0A1TI83"/>
<dbReference type="Gene3D" id="3.40.50.1820">
    <property type="entry name" value="alpha/beta hydrolase"/>
    <property type="match status" value="1"/>
</dbReference>
<dbReference type="Proteomes" id="UP000039046">
    <property type="component" value="Unassembled WGS sequence"/>
</dbReference>
<dbReference type="SUPFAM" id="SSF53474">
    <property type="entry name" value="alpha/beta-Hydrolases"/>
    <property type="match status" value="1"/>
</dbReference>
<dbReference type="PANTHER" id="PTHR33630">
    <property type="entry name" value="CUTINASE RV1984C-RELATED-RELATED"/>
    <property type="match status" value="1"/>
</dbReference>
<keyword evidence="1" id="KW-0378">Hydrolase</keyword>
<keyword evidence="3" id="KW-0732">Signal</keyword>
<evidence type="ECO:0008006" key="6">
    <source>
        <dbReference type="Google" id="ProtNLM"/>
    </source>
</evidence>
<accession>A0A0A1TI83</accession>
<evidence type="ECO:0000256" key="3">
    <source>
        <dbReference type="SAM" id="SignalP"/>
    </source>
</evidence>
<keyword evidence="5" id="KW-1185">Reference proteome</keyword>
<dbReference type="EMBL" id="CDHN01000003">
    <property type="protein sequence ID" value="CEJ90138.1"/>
    <property type="molecule type" value="Genomic_DNA"/>
</dbReference>
<evidence type="ECO:0000313" key="5">
    <source>
        <dbReference type="Proteomes" id="UP000039046"/>
    </source>
</evidence>
<dbReference type="InterPro" id="IPR029058">
    <property type="entry name" value="AB_hydrolase_fold"/>
</dbReference>
<protein>
    <recommendedName>
        <fullName evidence="6">Carbohydrate esterase family 5 protein</fullName>
    </recommendedName>
</protein>
<dbReference type="InterPro" id="IPR000675">
    <property type="entry name" value="Cutinase/axe"/>
</dbReference>
<organism evidence="4 5">
    <name type="scientific">[Torrubiella] hemipterigena</name>
    <dbReference type="NCBI Taxonomy" id="1531966"/>
    <lineage>
        <taxon>Eukaryota</taxon>
        <taxon>Fungi</taxon>
        <taxon>Dikarya</taxon>
        <taxon>Ascomycota</taxon>
        <taxon>Pezizomycotina</taxon>
        <taxon>Sordariomycetes</taxon>
        <taxon>Hypocreomycetidae</taxon>
        <taxon>Hypocreales</taxon>
        <taxon>Clavicipitaceae</taxon>
        <taxon>Clavicipitaceae incertae sedis</taxon>
        <taxon>'Torrubiella' clade</taxon>
    </lineage>
</organism>
<name>A0A0A1TI83_9HYPO</name>